<dbReference type="EMBL" id="RDQH01000338">
    <property type="protein sequence ID" value="RXH82322.1"/>
    <property type="molecule type" value="Genomic_DNA"/>
</dbReference>
<dbReference type="GO" id="GO:0019752">
    <property type="term" value="P:carboxylic acid metabolic process"/>
    <property type="evidence" value="ECO:0007669"/>
    <property type="project" value="TreeGrafter"/>
</dbReference>
<dbReference type="InterPro" id="IPR043131">
    <property type="entry name" value="BCAT-like_N"/>
</dbReference>
<protein>
    <recommendedName>
        <fullName evidence="4">Sulfotransferase</fullName>
    </recommendedName>
</protein>
<dbReference type="InterPro" id="IPR027417">
    <property type="entry name" value="P-loop_NTPase"/>
</dbReference>
<dbReference type="Gene3D" id="3.30.470.10">
    <property type="match status" value="1"/>
</dbReference>
<keyword evidence="3" id="KW-1185">Reference proteome</keyword>
<dbReference type="Gene3D" id="3.40.50.300">
    <property type="entry name" value="P-loop containing nucleotide triphosphate hydrolases"/>
    <property type="match status" value="1"/>
</dbReference>
<dbReference type="Proteomes" id="UP000290289">
    <property type="component" value="Chromosome 12"/>
</dbReference>
<organism evidence="2 3">
    <name type="scientific">Malus domestica</name>
    <name type="common">Apple</name>
    <name type="synonym">Pyrus malus</name>
    <dbReference type="NCBI Taxonomy" id="3750"/>
    <lineage>
        <taxon>Eukaryota</taxon>
        <taxon>Viridiplantae</taxon>
        <taxon>Streptophyta</taxon>
        <taxon>Embryophyta</taxon>
        <taxon>Tracheophyta</taxon>
        <taxon>Spermatophyta</taxon>
        <taxon>Magnoliopsida</taxon>
        <taxon>eudicotyledons</taxon>
        <taxon>Gunneridae</taxon>
        <taxon>Pentapetalae</taxon>
        <taxon>rosids</taxon>
        <taxon>fabids</taxon>
        <taxon>Rosales</taxon>
        <taxon>Rosaceae</taxon>
        <taxon>Amygdaloideae</taxon>
        <taxon>Maleae</taxon>
        <taxon>Malus</taxon>
    </lineage>
</organism>
<dbReference type="SUPFAM" id="SSF52540">
    <property type="entry name" value="P-loop containing nucleoside triphosphate hydrolases"/>
    <property type="match status" value="1"/>
</dbReference>
<comment type="caution">
    <text evidence="2">The sequence shown here is derived from an EMBL/GenBank/DDBJ whole genome shotgun (WGS) entry which is preliminary data.</text>
</comment>
<dbReference type="PANTHER" id="PTHR42743">
    <property type="entry name" value="AMINO-ACID AMINOTRANSFERASE"/>
    <property type="match status" value="1"/>
</dbReference>
<dbReference type="InterPro" id="IPR050571">
    <property type="entry name" value="Class-IV_PLP-Dep_Aminotrnsfr"/>
</dbReference>
<accession>A0A498IK20</accession>
<evidence type="ECO:0008006" key="4">
    <source>
        <dbReference type="Google" id="ProtNLM"/>
    </source>
</evidence>
<evidence type="ECO:0000313" key="3">
    <source>
        <dbReference type="Proteomes" id="UP000290289"/>
    </source>
</evidence>
<dbReference type="STRING" id="3750.A0A498IK20"/>
<name>A0A498IK20_MALDO</name>
<dbReference type="PANTHER" id="PTHR42743:SF11">
    <property type="entry name" value="AMINODEOXYCHORISMATE LYASE"/>
    <property type="match status" value="1"/>
</dbReference>
<reference evidence="2 3" key="1">
    <citation type="submission" date="2018-10" db="EMBL/GenBank/DDBJ databases">
        <title>A high-quality apple genome assembly.</title>
        <authorList>
            <person name="Hu J."/>
        </authorList>
    </citation>
    <scope>NUCLEOTIDE SEQUENCE [LARGE SCALE GENOMIC DNA]</scope>
    <source>
        <strain evidence="3">cv. HFTH1</strain>
        <tissue evidence="2">Young leaf</tissue>
    </source>
</reference>
<sequence length="347" mass="39664">MEELKNQAEAEVEAIHLWATPRSLSTSLMYSFAHVPSSLFNIIFWLLKGLVWDCFYSFAHRDDTEVLDEPLYATFLQVTGSDRPYREEVLSKMEPDGNKVVRDIIYRPGRKKYRLCKHIAKQRVPELPSDFMKEGKHFLLIRNPLDILASFDKVVPPSLAELGLAEMVTIYSEPSQLGQPPPIVDAAELQLDPEATLSGLCEDLDIPFQPTMLNLAFLFMKSFQRNFLLRWEAGPKAIDAVWAPWWYETAHKSTGFQPPTKYPVPFPMSLYDVLEQSLPFYNFLRRHVRQTSSLLKSPLPEPDLPVPENKKLLAWVGDQIVPRESAKVSVFNSVVQGGDSVWEGLRV</sequence>
<evidence type="ECO:0000256" key="1">
    <source>
        <dbReference type="ARBA" id="ARBA00009320"/>
    </source>
</evidence>
<comment type="similarity">
    <text evidence="1">Belongs to the class-IV pyridoxal-phosphate-dependent aminotransferase family.</text>
</comment>
<evidence type="ECO:0000313" key="2">
    <source>
        <dbReference type="EMBL" id="RXH82322.1"/>
    </source>
</evidence>
<dbReference type="Pfam" id="PF19798">
    <property type="entry name" value="Sulfotransfer_5"/>
    <property type="match status" value="2"/>
</dbReference>
<gene>
    <name evidence="2" type="ORF">DVH24_036663</name>
</gene>
<proteinExistence type="inferred from homology"/>
<dbReference type="AlphaFoldDB" id="A0A498IK20"/>